<dbReference type="PANTHER" id="PTHR48207">
    <property type="entry name" value="SUCCINATE--HYDROXYMETHYLGLUTARATE COA-TRANSFERASE"/>
    <property type="match status" value="1"/>
</dbReference>
<keyword evidence="3" id="KW-1185">Reference proteome</keyword>
<keyword evidence="1 2" id="KW-0808">Transferase</keyword>
<comment type="caution">
    <text evidence="2">The sequence shown here is derived from an EMBL/GenBank/DDBJ whole genome shotgun (WGS) entry which is preliminary data.</text>
</comment>
<organism evidence="2 3">
    <name type="scientific">Nonomuraea composti</name>
    <dbReference type="NCBI Taxonomy" id="2720023"/>
    <lineage>
        <taxon>Bacteria</taxon>
        <taxon>Bacillati</taxon>
        <taxon>Actinomycetota</taxon>
        <taxon>Actinomycetes</taxon>
        <taxon>Streptosporangiales</taxon>
        <taxon>Streptosporangiaceae</taxon>
        <taxon>Nonomuraea</taxon>
    </lineage>
</organism>
<dbReference type="InterPro" id="IPR050483">
    <property type="entry name" value="CoA-transferase_III_domain"/>
</dbReference>
<dbReference type="RefSeq" id="WP_168006975.1">
    <property type="nucleotide sequence ID" value="NZ_JAATEP010000002.1"/>
</dbReference>
<dbReference type="EMBL" id="JAATEP010000002">
    <property type="protein sequence ID" value="NJP88699.1"/>
    <property type="molecule type" value="Genomic_DNA"/>
</dbReference>
<accession>A0ABX1AZ74</accession>
<protein>
    <submittedName>
        <fullName evidence="2">CoA transferase</fullName>
    </submittedName>
</protein>
<reference evidence="2 3" key="1">
    <citation type="submission" date="2020-03" db="EMBL/GenBank/DDBJ databases">
        <title>WGS of actinomycetes isolated from Thailand.</title>
        <authorList>
            <person name="Thawai C."/>
        </authorList>
    </citation>
    <scope>NUCLEOTIDE SEQUENCE [LARGE SCALE GENOMIC DNA]</scope>
    <source>
        <strain evidence="2 3">FMUSA5-5</strain>
    </source>
</reference>
<gene>
    <name evidence="2" type="ORF">HCN51_04365</name>
</gene>
<dbReference type="Pfam" id="PF02515">
    <property type="entry name" value="CoA_transf_3"/>
    <property type="match status" value="1"/>
</dbReference>
<dbReference type="GO" id="GO:0016740">
    <property type="term" value="F:transferase activity"/>
    <property type="evidence" value="ECO:0007669"/>
    <property type="project" value="UniProtKB-KW"/>
</dbReference>
<dbReference type="InterPro" id="IPR003673">
    <property type="entry name" value="CoA-Trfase_fam_III"/>
</dbReference>
<evidence type="ECO:0000313" key="2">
    <source>
        <dbReference type="EMBL" id="NJP88699.1"/>
    </source>
</evidence>
<dbReference type="PANTHER" id="PTHR48207:SF3">
    <property type="entry name" value="SUCCINATE--HYDROXYMETHYLGLUTARATE COA-TRANSFERASE"/>
    <property type="match status" value="1"/>
</dbReference>
<name>A0ABX1AZ74_9ACTN</name>
<sequence length="383" mass="40598">MTDGPLSGVLVADFSRILAGPYATMLLADLGADVIKVEGPQGDDTRTWTPPARGETSTYYLGVNRGKRSIALDLRDDGDARLARELARRADVLVENFRPGGLAKYGLGYPAVSARNPGVVYASISGFGSGAGARVPGYDLMVQAMSGLMSLTGEPDGPPYRAGISVFDVMAGNHAVIGVLAALRHRDATGQGQHVEVNLMSSALTGLVNQSSAYVAGGVVPFRMGNAHPSVFPYEPLPTADHDLIVAAANDGQFRKLCEVLGIPEVADDPRFARNADRTARRDELRPLLVERLVTRPADEWFALLVEAGIPSGPINTIDGGFAVAERFGLEPVVVVGEGERAVPTTRHPIRFSETPAGYALPPPELDEHGAELRKWLEGGADA</sequence>
<dbReference type="Gene3D" id="3.40.50.10540">
    <property type="entry name" value="Crotonobetainyl-coa:carnitine coa-transferase, domain 1"/>
    <property type="match status" value="1"/>
</dbReference>
<evidence type="ECO:0000313" key="3">
    <source>
        <dbReference type="Proteomes" id="UP000696294"/>
    </source>
</evidence>
<proteinExistence type="predicted"/>
<dbReference type="InterPro" id="IPR023606">
    <property type="entry name" value="CoA-Trfase_III_dom_1_sf"/>
</dbReference>
<dbReference type="Proteomes" id="UP000696294">
    <property type="component" value="Unassembled WGS sequence"/>
</dbReference>
<evidence type="ECO:0000256" key="1">
    <source>
        <dbReference type="ARBA" id="ARBA00022679"/>
    </source>
</evidence>
<dbReference type="InterPro" id="IPR044855">
    <property type="entry name" value="CoA-Trfase_III_dom3_sf"/>
</dbReference>
<dbReference type="Gene3D" id="3.30.1540.10">
    <property type="entry name" value="formyl-coa transferase, domain 3"/>
    <property type="match status" value="1"/>
</dbReference>
<dbReference type="SUPFAM" id="SSF89796">
    <property type="entry name" value="CoA-transferase family III (CaiB/BaiF)"/>
    <property type="match status" value="1"/>
</dbReference>